<reference evidence="2 3" key="1">
    <citation type="submission" date="2013-11" db="EMBL/GenBank/DDBJ databases">
        <title>Opisthorchis viverrini - life in the bile duct.</title>
        <authorList>
            <person name="Young N.D."/>
            <person name="Nagarajan N."/>
            <person name="Lin S.J."/>
            <person name="Korhonen P.K."/>
            <person name="Jex A.R."/>
            <person name="Hall R.S."/>
            <person name="Safavi-Hemami H."/>
            <person name="Kaewkong W."/>
            <person name="Bertrand D."/>
            <person name="Gao S."/>
            <person name="Seet Q."/>
            <person name="Wongkham S."/>
            <person name="Teh B.T."/>
            <person name="Wongkham C."/>
            <person name="Intapan P.M."/>
            <person name="Maleewong W."/>
            <person name="Yang X."/>
            <person name="Hu M."/>
            <person name="Wang Z."/>
            <person name="Hofmann A."/>
            <person name="Sternberg P.W."/>
            <person name="Tan P."/>
            <person name="Wang J."/>
            <person name="Gasser R.B."/>
        </authorList>
    </citation>
    <scope>NUCLEOTIDE SEQUENCE [LARGE SCALE GENOMIC DNA]</scope>
</reference>
<keyword evidence="3" id="KW-1185">Reference proteome</keyword>
<dbReference type="CTD" id="20326078"/>
<dbReference type="Proteomes" id="UP000054324">
    <property type="component" value="Unassembled WGS sequence"/>
</dbReference>
<dbReference type="RefSeq" id="XP_009176998.1">
    <property type="nucleotide sequence ID" value="XM_009178734.1"/>
</dbReference>
<evidence type="ECO:0000256" key="1">
    <source>
        <dbReference type="SAM" id="MobiDB-lite"/>
    </source>
</evidence>
<sequence length="78" mass="8642">MSTSKKLGPDFGAPSGEDTRQRCGELRWTTTSDSHFAQTSTLFDHTNHPTHFQGVSFPVFEKPVIDSPTKHHLATVTT</sequence>
<dbReference type="EMBL" id="KL597268">
    <property type="protein sequence ID" value="KER19255.1"/>
    <property type="molecule type" value="Genomic_DNA"/>
</dbReference>
<dbReference type="AlphaFoldDB" id="A0A074Z7Q5"/>
<proteinExistence type="predicted"/>
<name>A0A074Z7Q5_OPIVI</name>
<gene>
    <name evidence="2" type="ORF">T265_11910</name>
</gene>
<protein>
    <submittedName>
        <fullName evidence="2">Uncharacterized protein</fullName>
    </submittedName>
</protein>
<evidence type="ECO:0000313" key="2">
    <source>
        <dbReference type="EMBL" id="KER19255.1"/>
    </source>
</evidence>
<dbReference type="GeneID" id="20326078"/>
<feature type="region of interest" description="Disordered" evidence="1">
    <location>
        <begin position="1"/>
        <end position="23"/>
    </location>
</feature>
<dbReference type="KEGG" id="ovi:T265_11910"/>
<evidence type="ECO:0000313" key="3">
    <source>
        <dbReference type="Proteomes" id="UP000054324"/>
    </source>
</evidence>
<accession>A0A074Z7Q5</accession>
<organism evidence="2 3">
    <name type="scientific">Opisthorchis viverrini</name>
    <name type="common">Southeast Asian liver fluke</name>
    <dbReference type="NCBI Taxonomy" id="6198"/>
    <lineage>
        <taxon>Eukaryota</taxon>
        <taxon>Metazoa</taxon>
        <taxon>Spiralia</taxon>
        <taxon>Lophotrochozoa</taxon>
        <taxon>Platyhelminthes</taxon>
        <taxon>Trematoda</taxon>
        <taxon>Digenea</taxon>
        <taxon>Opisthorchiida</taxon>
        <taxon>Opisthorchiata</taxon>
        <taxon>Opisthorchiidae</taxon>
        <taxon>Opisthorchis</taxon>
    </lineage>
</organism>